<evidence type="ECO:0000313" key="24">
    <source>
        <dbReference type="EMBL" id="KAK7474275.1"/>
    </source>
</evidence>
<dbReference type="InterPro" id="IPR001163">
    <property type="entry name" value="Sm_dom_euk/arc"/>
</dbReference>
<evidence type="ECO:0000256" key="16">
    <source>
        <dbReference type="ARBA" id="ARBA00057313"/>
    </source>
</evidence>
<keyword evidence="5" id="KW-0747">Spliceosome</keyword>
<protein>
    <recommendedName>
        <fullName evidence="20">RNA helicase aquarius</fullName>
        <ecNumber evidence="3">3.6.4.13</ecNumber>
    </recommendedName>
    <alternativeName>
        <fullName evidence="21">Intron-binding protein of 160 kDa</fullName>
    </alternativeName>
    <alternativeName>
        <fullName evidence="19">U6 snRNA-associated Sm-like protein LSm4</fullName>
    </alternativeName>
</protein>
<evidence type="ECO:0000256" key="12">
    <source>
        <dbReference type="ARBA" id="ARBA00023187"/>
    </source>
</evidence>
<dbReference type="GO" id="GO:0003724">
    <property type="term" value="F:RNA helicase activity"/>
    <property type="evidence" value="ECO:0007669"/>
    <property type="project" value="UniProtKB-EC"/>
</dbReference>
<dbReference type="GO" id="GO:0005681">
    <property type="term" value="C:spliceosomal complex"/>
    <property type="evidence" value="ECO:0007669"/>
    <property type="project" value="UniProtKB-KW"/>
</dbReference>
<dbReference type="InterPro" id="IPR032174">
    <property type="entry name" value="Aquarius_N"/>
</dbReference>
<comment type="subunit">
    <text evidence="18">Identified in the spliceosome C complex. Component of the XAB2 complex, a multimeric protein complex composed of XAB2, PRPF19, AQR, ZNF830, ISY1, and PPIE. Identified in a pentameric intron-binding (IB) complex composed of AQR, XAB2, ISY1, ZNF830 and PPIE that is incorporated into the spliceosome as a preassembled complex. The IB complex does not contain PRPF19. Within the spliceosome, interacts with SNRPA1, SF3B1, SF3B3, SF3A1 and SF3A2.</text>
</comment>
<keyword evidence="14" id="KW-0687">Ribonucleoprotein</keyword>
<dbReference type="Pfam" id="PF21144">
    <property type="entry name" value="Aquarius_N_3rd"/>
    <property type="match status" value="1"/>
</dbReference>
<evidence type="ECO:0000256" key="9">
    <source>
        <dbReference type="ARBA" id="ARBA00022840"/>
    </source>
</evidence>
<sequence>MTSIILSKKTTSKTFVERDKIVLPENLNTIEILVHDYQKAKHFLVCARKLRLSKMLVELKNGETYNGHLVSCDNWMNINLREVICTSRDGDRFWRMPECYIRGSTIKYLRIPDEVIDMVKEEVIQKSKGRGDYKARGGGNQRGRGRVKTQQASWNYNGQRLLFDICMNGRGNMESEPKKAAPKQKKSAAVTVEQIQEDRLTQLANEFWTDAALKENKPFNAQDLIEPIVLRSRRYQHFWLKINLDNCAGTFHATVSHILSIVAIVNEKFRERVPAWEVFKQTPGQFGALFQRTLKLLLEKDGVTLREQTILLIFLNHCFNSLEVDLIRGQVQELVALPIWVNLLPGRREDLFKKNPKYRKFYNVMLKKDAKLPEKAREQTQFQRQFLSNLFATYLEVLHSIPEKGKFPLTKAHYCERFLELMIDIEAQLLTRRCVNELMDAKHIVVHSKLSTLRGRPEGKLFTQLLEMLEMYAQFEIDEKTGEALTVHDRIDLHYDRVTSLQKVVFRDHEDLQKFALANVASIDTRESLTKHFNPLSCEVLHGVLARLNYLPALEEGQPSPHSKEFLVELLVWKNERKRSQLEMINEMPLYPTEKIIWDENIVPSEYFSGEGCLALPKLNLQCLTLHDYLLRNFNLFRLESTYEIRQDIEDALTHMKPWKAEDGHCMFGGWARMAQPIVSFNVVEVAKPRVGENHPAQVRADVAINLSVRPEVKYEWEGLRKHDVAFLLTVQPQVPIGYRYKYNEDFVSQVGLVYVRGCEIEGMLDEQGKVIEEGPDPKPDLRGDNRTYRVWLDPNQYQLDMMRTVQGGEDVYETFNVILRRKPKENNFKAVLETIRDLMNTNCVVPGWLHDLILGYGTPDSAHYSKMQNKMMTLDWNDTFLDLDHLKASLPKVGEFKVVGQHEAKPPFSDEPRAKPGPLAEVEPYRIPNRGPYPYNQPKKNTIPFTPAQIEAIRAGMQPGLTMVVGPPGTGKTDVAVQIISNIYHNFPEQRTLIVTHSNQALNQLFEKIIALDIDERHLLRLGHGEEALETEKDFSRYGRVNYVLAQRLELLDEVSRLQSSLGVSGDMSYTCETAGYFYMYQVLARWEEFQSKIKSYRDKEGGVKQIKQLFPFTKFFDNAPQPLFHGESFEKDMDIAEGCFRHIRKIFTQLEEFRAFELLRSGADRANYLLIKEAKIIAMTCTHAALKRRDLVNVGFQFDNILMEEAAQILEIETFIPLLLQNPEDGNNRLKRWIMIGDHHQLPPVIKNMAFQKFSNMEQSLFTRFVRLGVPTVDLDAQGRARASIASLYNWRYKRLGSLPHVITQPQYRLANAGFMFDFQLINVSDFNGVGESEPNPYFYQNLGEAEYVVALFMYMRLIGYPAEKISILTTYNGQKHLIRDVIAQRCANNPFIGKPHKVTTVDRYQGQQNDYIILSLVRTRTVGHLRDVRRLVVAMSRARLGLYIFARVSLFSNCFELTPAFNRLTARPTKLHLVPSETFPSQRKVQEPPQEPPMMIEDMPQMAQFVYDFYNARIDQLMRMRGFNQKTLLRQPPKQRARKDDS</sequence>
<comment type="caution">
    <text evidence="24">The sequence shown here is derived from an EMBL/GenBank/DDBJ whole genome shotgun (WGS) entry which is preliminary data.</text>
</comment>
<evidence type="ECO:0000256" key="18">
    <source>
        <dbReference type="ARBA" id="ARBA00063921"/>
    </source>
</evidence>
<dbReference type="GO" id="GO:0003723">
    <property type="term" value="F:RNA binding"/>
    <property type="evidence" value="ECO:0007669"/>
    <property type="project" value="UniProtKB-KW"/>
</dbReference>
<keyword evidence="6" id="KW-0547">Nucleotide-binding</keyword>
<evidence type="ECO:0000256" key="6">
    <source>
        <dbReference type="ARBA" id="ARBA00022741"/>
    </source>
</evidence>
<proteinExistence type="inferred from homology"/>
<dbReference type="PIRSF" id="PIRSF038901">
    <property type="entry name" value="AQR_cwf11"/>
    <property type="match status" value="1"/>
</dbReference>
<comment type="subcellular location">
    <subcellularLocation>
        <location evidence="1">Nucleus</location>
        <location evidence="1">Nucleoplasm</location>
    </subcellularLocation>
</comment>
<evidence type="ECO:0000256" key="11">
    <source>
        <dbReference type="ARBA" id="ARBA00022990"/>
    </source>
</evidence>
<keyword evidence="25" id="KW-1185">Reference proteome</keyword>
<evidence type="ECO:0000256" key="15">
    <source>
        <dbReference type="ARBA" id="ARBA00047984"/>
    </source>
</evidence>
<comment type="similarity">
    <text evidence="2">Belongs to the snRNP Sm proteins family.</text>
</comment>
<comment type="function">
    <text evidence="16">Involved in pre-mRNA splicing as component of the spliceosome. Intron-binding spliceosomal protein required to link pre-mRNA splicing and snoRNP (small nucleolar ribonucleoprotein) biogenesis. Plays a key role in position-dependent assembly of intron-encoded box C/D small snoRNP, splicing being required for snoRNP assembly. May act by helping the folding of the snoRNA sequence. Binds to intron of pre-mRNAs in a sequence-independent manner, contacting the region between snoRNA and the branchpoint of introns (40 nucleotides upstream of the branchpoint) during the late stages of splicing. Has ATP-dependent RNA helicase activity and can unwind double-stranded RNA molecules with a 3' overhang (in vitro).</text>
</comment>
<evidence type="ECO:0000256" key="21">
    <source>
        <dbReference type="ARBA" id="ARBA00083796"/>
    </source>
</evidence>
<keyword evidence="9" id="KW-0067">ATP-binding</keyword>
<organism evidence="24 25">
    <name type="scientific">Batillaria attramentaria</name>
    <dbReference type="NCBI Taxonomy" id="370345"/>
    <lineage>
        <taxon>Eukaryota</taxon>
        <taxon>Metazoa</taxon>
        <taxon>Spiralia</taxon>
        <taxon>Lophotrochozoa</taxon>
        <taxon>Mollusca</taxon>
        <taxon>Gastropoda</taxon>
        <taxon>Caenogastropoda</taxon>
        <taxon>Sorbeoconcha</taxon>
        <taxon>Cerithioidea</taxon>
        <taxon>Batillariidae</taxon>
        <taxon>Batillaria</taxon>
    </lineage>
</organism>
<dbReference type="Gene3D" id="3.40.50.300">
    <property type="entry name" value="P-loop containing nucleotide triphosphate hydrolases"/>
    <property type="match status" value="2"/>
</dbReference>
<dbReference type="InterPro" id="IPR048967">
    <property type="entry name" value="Aquarius_insert"/>
</dbReference>
<evidence type="ECO:0000256" key="8">
    <source>
        <dbReference type="ARBA" id="ARBA00022806"/>
    </source>
</evidence>
<evidence type="ECO:0000256" key="1">
    <source>
        <dbReference type="ARBA" id="ARBA00004642"/>
    </source>
</evidence>
<dbReference type="InterPro" id="IPR026300">
    <property type="entry name" value="CWF11_fam"/>
</dbReference>
<dbReference type="GO" id="GO:0005524">
    <property type="term" value="F:ATP binding"/>
    <property type="evidence" value="ECO:0007669"/>
    <property type="project" value="UniProtKB-KW"/>
</dbReference>
<keyword evidence="4" id="KW-0507">mRNA processing</keyword>
<dbReference type="CDD" id="cd18808">
    <property type="entry name" value="SF1_C_Upf1"/>
    <property type="match status" value="1"/>
</dbReference>
<evidence type="ECO:0000313" key="25">
    <source>
        <dbReference type="Proteomes" id="UP001519460"/>
    </source>
</evidence>
<evidence type="ECO:0000256" key="2">
    <source>
        <dbReference type="ARBA" id="ARBA00006850"/>
    </source>
</evidence>
<dbReference type="InterPro" id="IPR041679">
    <property type="entry name" value="DNA2/NAM7-like_C"/>
</dbReference>
<dbReference type="Pfam" id="PF13086">
    <property type="entry name" value="AAA_11"/>
    <property type="match status" value="1"/>
</dbReference>
<dbReference type="CDD" id="cd01723">
    <property type="entry name" value="LSm4"/>
    <property type="match status" value="1"/>
</dbReference>
<evidence type="ECO:0000256" key="17">
    <source>
        <dbReference type="ARBA" id="ARBA00061244"/>
    </source>
</evidence>
<accession>A0ABD0JHA9</accession>
<dbReference type="GO" id="GO:0016787">
    <property type="term" value="F:hydrolase activity"/>
    <property type="evidence" value="ECO:0007669"/>
    <property type="project" value="UniProtKB-KW"/>
</dbReference>
<evidence type="ECO:0000256" key="13">
    <source>
        <dbReference type="ARBA" id="ARBA00023242"/>
    </source>
</evidence>
<keyword evidence="8" id="KW-0347">Helicase</keyword>
<dbReference type="EMBL" id="JACVVK020000441">
    <property type="protein sequence ID" value="KAK7474275.1"/>
    <property type="molecule type" value="Genomic_DNA"/>
</dbReference>
<evidence type="ECO:0000256" key="14">
    <source>
        <dbReference type="ARBA" id="ARBA00023274"/>
    </source>
</evidence>
<dbReference type="Pfam" id="PF13087">
    <property type="entry name" value="AAA_12"/>
    <property type="match status" value="1"/>
</dbReference>
<dbReference type="FunFam" id="3.40.50.300:FF:000396">
    <property type="entry name" value="RNA helicase aquarius"/>
    <property type="match status" value="1"/>
</dbReference>
<keyword evidence="7" id="KW-0378">Hydrolase</keyword>
<dbReference type="GO" id="GO:0000398">
    <property type="term" value="P:mRNA splicing, via spliceosome"/>
    <property type="evidence" value="ECO:0007669"/>
    <property type="project" value="UniProtKB-ARBA"/>
</dbReference>
<feature type="domain" description="Sm" evidence="23">
    <location>
        <begin position="42"/>
        <end position="115"/>
    </location>
</feature>
<dbReference type="EC" id="3.6.4.13" evidence="3"/>
<name>A0ABD0JHA9_9CAEN</name>
<dbReference type="CDD" id="cd17935">
    <property type="entry name" value="EEXXQc_AQR"/>
    <property type="match status" value="1"/>
</dbReference>
<dbReference type="InterPro" id="IPR048966">
    <property type="entry name" value="Aquarius_b-barrel"/>
</dbReference>
<comment type="similarity">
    <text evidence="17">Belongs to the CWF11 family.</text>
</comment>
<dbReference type="Pfam" id="PF01423">
    <property type="entry name" value="LSM"/>
    <property type="match status" value="1"/>
</dbReference>
<keyword evidence="10" id="KW-0694">RNA-binding</keyword>
<dbReference type="InterPro" id="IPR010920">
    <property type="entry name" value="LSM_dom_sf"/>
</dbReference>
<evidence type="ECO:0000256" key="22">
    <source>
        <dbReference type="SAM" id="MobiDB-lite"/>
    </source>
</evidence>
<dbReference type="SUPFAM" id="SSF50182">
    <property type="entry name" value="Sm-like ribonucleoproteins"/>
    <property type="match status" value="1"/>
</dbReference>
<dbReference type="InterPro" id="IPR027417">
    <property type="entry name" value="P-loop_NTPase"/>
</dbReference>
<dbReference type="GO" id="GO:0005654">
    <property type="term" value="C:nucleoplasm"/>
    <property type="evidence" value="ECO:0007669"/>
    <property type="project" value="UniProtKB-SubCell"/>
</dbReference>
<dbReference type="SUPFAM" id="SSF52540">
    <property type="entry name" value="P-loop containing nucleoside triphosphate hydrolases"/>
    <property type="match status" value="1"/>
</dbReference>
<evidence type="ECO:0000256" key="3">
    <source>
        <dbReference type="ARBA" id="ARBA00012552"/>
    </source>
</evidence>
<dbReference type="InterPro" id="IPR047187">
    <property type="entry name" value="SF1_C_Upf1"/>
</dbReference>
<dbReference type="InterPro" id="IPR045055">
    <property type="entry name" value="DNA2/NAM7-like"/>
</dbReference>
<evidence type="ECO:0000256" key="10">
    <source>
        <dbReference type="ARBA" id="ARBA00022884"/>
    </source>
</evidence>
<reference evidence="24 25" key="1">
    <citation type="journal article" date="2023" name="Sci. Data">
        <title>Genome assembly of the Korean intertidal mud-creeper Batillaria attramentaria.</title>
        <authorList>
            <person name="Patra A.K."/>
            <person name="Ho P.T."/>
            <person name="Jun S."/>
            <person name="Lee S.J."/>
            <person name="Kim Y."/>
            <person name="Won Y.J."/>
        </authorList>
    </citation>
    <scope>NUCLEOTIDE SEQUENCE [LARGE SCALE GENOMIC DNA]</scope>
    <source>
        <strain evidence="24">Wonlab-2016</strain>
    </source>
</reference>
<keyword evidence="11" id="KW-0007">Acetylation</keyword>
<dbReference type="InterPro" id="IPR041677">
    <property type="entry name" value="DNA2/NAM7_AAA_11"/>
</dbReference>
<dbReference type="InterPro" id="IPR034101">
    <property type="entry name" value="Lsm4"/>
</dbReference>
<evidence type="ECO:0000256" key="7">
    <source>
        <dbReference type="ARBA" id="ARBA00022801"/>
    </source>
</evidence>
<gene>
    <name evidence="24" type="ORF">BaRGS_00034467</name>
</gene>
<dbReference type="Pfam" id="PF21143">
    <property type="entry name" value="Aquarius_N_2nd"/>
    <property type="match status" value="1"/>
</dbReference>
<dbReference type="GO" id="GO:0120115">
    <property type="term" value="C:Lsm2-8 complex"/>
    <property type="evidence" value="ECO:0007669"/>
    <property type="project" value="UniProtKB-ARBA"/>
</dbReference>
<evidence type="ECO:0000259" key="23">
    <source>
        <dbReference type="PROSITE" id="PS52002"/>
    </source>
</evidence>
<evidence type="ECO:0000256" key="5">
    <source>
        <dbReference type="ARBA" id="ARBA00022728"/>
    </source>
</evidence>
<dbReference type="InterPro" id="IPR047575">
    <property type="entry name" value="Sm"/>
</dbReference>
<dbReference type="FunFam" id="2.30.30.100:FF:000005">
    <property type="entry name" value="U6 snRNA-associated Sm-like protein LSm4"/>
    <property type="match status" value="1"/>
</dbReference>
<evidence type="ECO:0000256" key="19">
    <source>
        <dbReference type="ARBA" id="ARBA00067757"/>
    </source>
</evidence>
<comment type="catalytic activity">
    <reaction evidence="15">
        <text>ATP + H2O = ADP + phosphate + H(+)</text>
        <dbReference type="Rhea" id="RHEA:13065"/>
        <dbReference type="ChEBI" id="CHEBI:15377"/>
        <dbReference type="ChEBI" id="CHEBI:15378"/>
        <dbReference type="ChEBI" id="CHEBI:30616"/>
        <dbReference type="ChEBI" id="CHEBI:43474"/>
        <dbReference type="ChEBI" id="CHEBI:456216"/>
        <dbReference type="EC" id="3.6.4.13"/>
    </reaction>
</comment>
<dbReference type="SMART" id="SM00651">
    <property type="entry name" value="Sm"/>
    <property type="match status" value="1"/>
</dbReference>
<evidence type="ECO:0000256" key="20">
    <source>
        <dbReference type="ARBA" id="ARBA00069875"/>
    </source>
</evidence>
<dbReference type="Proteomes" id="UP001519460">
    <property type="component" value="Unassembled WGS sequence"/>
</dbReference>
<dbReference type="Gene3D" id="2.30.30.100">
    <property type="match status" value="1"/>
</dbReference>
<dbReference type="PANTHER" id="PTHR10887:SF5">
    <property type="entry name" value="RNA HELICASE AQUARIUS"/>
    <property type="match status" value="1"/>
</dbReference>
<dbReference type="Pfam" id="PF16399">
    <property type="entry name" value="Aquarius_N_1st"/>
    <property type="match status" value="1"/>
</dbReference>
<dbReference type="PANTHER" id="PTHR10887">
    <property type="entry name" value="DNA2/NAM7 HELICASE FAMILY"/>
    <property type="match status" value="1"/>
</dbReference>
<feature type="region of interest" description="Disordered" evidence="22">
    <location>
        <begin position="130"/>
        <end position="150"/>
    </location>
</feature>
<evidence type="ECO:0000256" key="4">
    <source>
        <dbReference type="ARBA" id="ARBA00022664"/>
    </source>
</evidence>
<keyword evidence="13" id="KW-0539">Nucleus</keyword>
<keyword evidence="12" id="KW-0508">mRNA splicing</keyword>
<dbReference type="PROSITE" id="PS52002">
    <property type="entry name" value="SM"/>
    <property type="match status" value="1"/>
</dbReference>